<evidence type="ECO:0000256" key="2">
    <source>
        <dbReference type="ARBA" id="ARBA00022977"/>
    </source>
</evidence>
<evidence type="ECO:0000259" key="3">
    <source>
        <dbReference type="Pfam" id="PF02581"/>
    </source>
</evidence>
<protein>
    <submittedName>
        <fullName evidence="4">Thiamine phosphate synthase</fullName>
    </submittedName>
</protein>
<comment type="caution">
    <text evidence="4">The sequence shown here is derived from an EMBL/GenBank/DDBJ whole genome shotgun (WGS) entry which is preliminary data.</text>
</comment>
<gene>
    <name evidence="4" type="ORF">ACFFUR_09545</name>
</gene>
<dbReference type="InterPro" id="IPR013785">
    <property type="entry name" value="Aldolase_TIM"/>
</dbReference>
<name>A0ABV5J5G8_9BACT</name>
<sequence length="201" mass="23169">MKLILITDPDQPNDEISTLVHLLDQGVYRLHIRKPDWTINQVEKLLFQIPEIHYPKISLHQYHQLTFSMKLGGNHFKSNQKVITSPGKISSKSFHHLGNLMETPYQGLDYAFLSPVFDSISKNGYHQNFNPLDLKLWIRKNKAKIPFSLIALGGIIPQKVAMVNEMGFDGIAVLGAIWKLKTKNERVNTFREFINYIQNEV</sequence>
<keyword evidence="2" id="KW-0784">Thiamine biosynthesis</keyword>
<evidence type="ECO:0000256" key="1">
    <source>
        <dbReference type="ARBA" id="ARBA00004948"/>
    </source>
</evidence>
<dbReference type="RefSeq" id="WP_290249464.1">
    <property type="nucleotide sequence ID" value="NZ_JAUFQT010000002.1"/>
</dbReference>
<evidence type="ECO:0000313" key="5">
    <source>
        <dbReference type="Proteomes" id="UP001589654"/>
    </source>
</evidence>
<evidence type="ECO:0000313" key="4">
    <source>
        <dbReference type="EMBL" id="MFB9212052.1"/>
    </source>
</evidence>
<dbReference type="InterPro" id="IPR036206">
    <property type="entry name" value="ThiamineP_synth_sf"/>
</dbReference>
<reference evidence="4 5" key="1">
    <citation type="submission" date="2024-09" db="EMBL/GenBank/DDBJ databases">
        <authorList>
            <person name="Sun Q."/>
            <person name="Mori K."/>
        </authorList>
    </citation>
    <scope>NUCLEOTIDE SEQUENCE [LARGE SCALE GENOMIC DNA]</scope>
    <source>
        <strain evidence="4 5">CECT 7682</strain>
    </source>
</reference>
<dbReference type="Pfam" id="PF02581">
    <property type="entry name" value="TMP-TENI"/>
    <property type="match status" value="1"/>
</dbReference>
<accession>A0ABV5J5G8</accession>
<dbReference type="Gene3D" id="3.20.20.70">
    <property type="entry name" value="Aldolase class I"/>
    <property type="match status" value="1"/>
</dbReference>
<dbReference type="CDD" id="cd00564">
    <property type="entry name" value="TMP_TenI"/>
    <property type="match status" value="1"/>
</dbReference>
<organism evidence="4 5">
    <name type="scientific">Echinicola jeungdonensis</name>
    <dbReference type="NCBI Taxonomy" id="709343"/>
    <lineage>
        <taxon>Bacteria</taxon>
        <taxon>Pseudomonadati</taxon>
        <taxon>Bacteroidota</taxon>
        <taxon>Cytophagia</taxon>
        <taxon>Cytophagales</taxon>
        <taxon>Cyclobacteriaceae</taxon>
        <taxon>Echinicola</taxon>
    </lineage>
</organism>
<feature type="domain" description="Thiamine phosphate synthase/TenI" evidence="3">
    <location>
        <begin position="5"/>
        <end position="177"/>
    </location>
</feature>
<proteinExistence type="predicted"/>
<dbReference type="PANTHER" id="PTHR20857">
    <property type="entry name" value="THIAMINE-PHOSPHATE PYROPHOSPHORYLASE"/>
    <property type="match status" value="1"/>
</dbReference>
<keyword evidence="5" id="KW-1185">Reference proteome</keyword>
<dbReference type="EMBL" id="JBHMEW010000057">
    <property type="protein sequence ID" value="MFB9212052.1"/>
    <property type="molecule type" value="Genomic_DNA"/>
</dbReference>
<dbReference type="PANTHER" id="PTHR20857:SF15">
    <property type="entry name" value="THIAMINE-PHOSPHATE SYNTHASE"/>
    <property type="match status" value="1"/>
</dbReference>
<comment type="pathway">
    <text evidence="1">Cofactor biosynthesis; thiamine diphosphate biosynthesis.</text>
</comment>
<dbReference type="Proteomes" id="UP001589654">
    <property type="component" value="Unassembled WGS sequence"/>
</dbReference>
<dbReference type="InterPro" id="IPR022998">
    <property type="entry name" value="ThiamineP_synth_TenI"/>
</dbReference>
<dbReference type="SUPFAM" id="SSF51391">
    <property type="entry name" value="Thiamin phosphate synthase"/>
    <property type="match status" value="1"/>
</dbReference>